<dbReference type="Gene3D" id="3.30.70.100">
    <property type="match status" value="1"/>
</dbReference>
<evidence type="ECO:0000313" key="3">
    <source>
        <dbReference type="Proteomes" id="UP000250241"/>
    </source>
</evidence>
<evidence type="ECO:0000313" key="2">
    <source>
        <dbReference type="EMBL" id="BAV87115.1"/>
    </source>
</evidence>
<evidence type="ECO:0000259" key="1">
    <source>
        <dbReference type="Pfam" id="PF03992"/>
    </source>
</evidence>
<protein>
    <recommendedName>
        <fullName evidence="1">ABM domain-containing protein</fullName>
    </recommendedName>
</protein>
<dbReference type="Proteomes" id="UP000250241">
    <property type="component" value="Chromosome"/>
</dbReference>
<feature type="domain" description="ABM" evidence="1">
    <location>
        <begin position="1"/>
        <end position="41"/>
    </location>
</feature>
<sequence>MIGVYAGVSVKPEHVEEFLASTPALVEASRKDAGNISYDFGPATGETPAGEPRVFALLSVGNHSRHSKRIWRPSISGPP</sequence>
<dbReference type="InterPro" id="IPR011008">
    <property type="entry name" value="Dimeric_a/b-barrel"/>
</dbReference>
<name>A0A2Z5QXD2_9MICC</name>
<dbReference type="Pfam" id="PF03992">
    <property type="entry name" value="ABM"/>
    <property type="match status" value="1"/>
</dbReference>
<dbReference type="InterPro" id="IPR007138">
    <property type="entry name" value="ABM_dom"/>
</dbReference>
<reference evidence="2 3" key="1">
    <citation type="submission" date="2016-10" db="EMBL/GenBank/DDBJ databases">
        <title>Genome sequence of Rothia aeria strain JCM11412.</title>
        <authorList>
            <person name="Nambu T."/>
        </authorList>
    </citation>
    <scope>NUCLEOTIDE SEQUENCE [LARGE SCALE GENOMIC DNA]</scope>
    <source>
        <strain evidence="2 3">JCM 11412</strain>
    </source>
</reference>
<gene>
    <name evidence="2" type="ORF">RA11412_0816</name>
</gene>
<accession>A0A2Z5QXD2</accession>
<dbReference type="SUPFAM" id="SSF54909">
    <property type="entry name" value="Dimeric alpha+beta barrel"/>
    <property type="match status" value="1"/>
</dbReference>
<dbReference type="EMBL" id="AP017895">
    <property type="protein sequence ID" value="BAV87115.1"/>
    <property type="molecule type" value="Genomic_DNA"/>
</dbReference>
<proteinExistence type="predicted"/>
<dbReference type="AlphaFoldDB" id="A0A2Z5QXD2"/>
<organism evidence="2 3">
    <name type="scientific">Rothia aeria</name>
    <dbReference type="NCBI Taxonomy" id="172042"/>
    <lineage>
        <taxon>Bacteria</taxon>
        <taxon>Bacillati</taxon>
        <taxon>Actinomycetota</taxon>
        <taxon>Actinomycetes</taxon>
        <taxon>Micrococcales</taxon>
        <taxon>Micrococcaceae</taxon>
        <taxon>Rothia</taxon>
    </lineage>
</organism>
<keyword evidence="3" id="KW-1185">Reference proteome</keyword>
<dbReference type="KEGG" id="raj:RA11412_0816"/>